<dbReference type="InterPro" id="IPR000917">
    <property type="entry name" value="Sulfatase_N"/>
</dbReference>
<dbReference type="InterPro" id="IPR017850">
    <property type="entry name" value="Alkaline_phosphatase_core_sf"/>
</dbReference>
<sequence length="620" mass="71003">MELCFTFLIHLLLILILSIIQTALLWGIAQRYRRLNRSISIDSWQLFIWTVTALTLICANIYFFPLSVFSKLFLPEVPITIVSILLLISTGILLFLLINTLARLSKTILAGLTLLFFVVLVFSFWQTKNAPIKQSKSLPNVIIIGVDSLSPTNIKTSNTPFLKTSLNKSVYFSNTVSPLAHTFPSWMSILTGLYPFHHQATYNLKAISSVRKELSLAWKLKRKGYTTIYATDDRRFNSIDEQFGFETIIGPKKGVNDVLLGGFNDFPLSNLIANLPFSRWIFPYNYMNRASFYTYYPYTFNLALQKGLAQKKEGPFFIAVHFALPHWPYAWAVTKPAQVNDIFDIEKRGNVYYQALGAVDNQVASLFSYLKKYHYLDNSLVILLSDHGETLYLPGTRQTSYQTYQGEGESKLANYFKRKTSTALNMSVGHGSDLLSADQYHCLFAMQIYKDGKLVTTPQIINTQVSLIDIMPTIENFLAMKKQNVDGISLLPFILKNKPLPKRTFIMESGMLPNQFVTQEKARILAKKYFQIADNGELELKYNELSNLDQLKLYGVIKDNWLFVLYPDDDGYIPVILRLDNNYWSDSMNDSFTKNSPASEMLQLLHTFYGKRWPLITDKN</sequence>
<dbReference type="STRING" id="45056.Lade_1467"/>
<evidence type="ECO:0000259" key="2">
    <source>
        <dbReference type="Pfam" id="PF00884"/>
    </source>
</evidence>
<protein>
    <submittedName>
        <fullName evidence="3">Putative Sulfatase</fullName>
    </submittedName>
</protein>
<dbReference type="PANTHER" id="PTHR43751:SF3">
    <property type="entry name" value="SULFATASE N-TERMINAL DOMAIN-CONTAINING PROTEIN"/>
    <property type="match status" value="1"/>
</dbReference>
<feature type="transmembrane region" description="Helical" evidence="1">
    <location>
        <begin position="107"/>
        <end position="125"/>
    </location>
</feature>
<dbReference type="Proteomes" id="UP000054859">
    <property type="component" value="Unassembled WGS sequence"/>
</dbReference>
<dbReference type="InterPro" id="IPR052701">
    <property type="entry name" value="GAG_Ulvan_Degrading_Sulfatases"/>
</dbReference>
<feature type="domain" description="Sulfatase N-terminal" evidence="2">
    <location>
        <begin position="139"/>
        <end position="474"/>
    </location>
</feature>
<name>A0A0W0R2I6_9GAMM</name>
<keyword evidence="4" id="KW-0614">Plasmid</keyword>
<dbReference type="PATRIC" id="fig|45056.6.peg.1515"/>
<dbReference type="EMBL" id="LNKA01000005">
    <property type="protein sequence ID" value="KTC65284.1"/>
    <property type="molecule type" value="Genomic_DNA"/>
</dbReference>
<feature type="transmembrane region" description="Helical" evidence="1">
    <location>
        <begin position="46"/>
        <end position="65"/>
    </location>
</feature>
<keyword evidence="1" id="KW-0472">Membrane</keyword>
<evidence type="ECO:0000313" key="5">
    <source>
        <dbReference type="Proteomes" id="UP000054859"/>
    </source>
</evidence>
<organism evidence="3 5">
    <name type="scientific">Legionella adelaidensis</name>
    <dbReference type="NCBI Taxonomy" id="45056"/>
    <lineage>
        <taxon>Bacteria</taxon>
        <taxon>Pseudomonadati</taxon>
        <taxon>Pseudomonadota</taxon>
        <taxon>Gammaproteobacteria</taxon>
        <taxon>Legionellales</taxon>
        <taxon>Legionellaceae</taxon>
        <taxon>Legionella</taxon>
    </lineage>
</organism>
<dbReference type="Proteomes" id="UP000281170">
    <property type="component" value="Plasmid 4"/>
</dbReference>
<evidence type="ECO:0000313" key="6">
    <source>
        <dbReference type="Proteomes" id="UP000281170"/>
    </source>
</evidence>
<accession>A0A0W0R2I6</accession>
<evidence type="ECO:0000313" key="3">
    <source>
        <dbReference type="EMBL" id="KTC65284.1"/>
    </source>
</evidence>
<reference evidence="4 6" key="2">
    <citation type="submission" date="2018-12" db="EMBL/GenBank/DDBJ databases">
        <authorList>
            <consortium name="Pathogen Informatics"/>
        </authorList>
    </citation>
    <scope>NUCLEOTIDE SEQUENCE [LARGE SCALE GENOMIC DNA]</scope>
    <source>
        <strain evidence="4 6">NCTC12735</strain>
        <plasmid evidence="6">4</plasmid>
    </source>
</reference>
<evidence type="ECO:0000313" key="4">
    <source>
        <dbReference type="EMBL" id="VEH81225.1"/>
    </source>
</evidence>
<dbReference type="Gene3D" id="3.40.720.10">
    <property type="entry name" value="Alkaline Phosphatase, subunit A"/>
    <property type="match status" value="1"/>
</dbReference>
<geneLocation type="plasmid" evidence="4">
    <name>4</name>
</geneLocation>
<keyword evidence="1" id="KW-1133">Transmembrane helix</keyword>
<gene>
    <name evidence="3" type="ORF">Lade_1467</name>
    <name evidence="4" type="ORF">NCTC12735_00051</name>
</gene>
<keyword evidence="5" id="KW-1185">Reference proteome</keyword>
<dbReference type="PANTHER" id="PTHR43751">
    <property type="entry name" value="SULFATASE"/>
    <property type="match status" value="1"/>
</dbReference>
<dbReference type="KEGG" id="ladl:NCTC12735_00051"/>
<dbReference type="AlphaFoldDB" id="A0A0W0R2I6"/>
<dbReference type="SUPFAM" id="SSF53649">
    <property type="entry name" value="Alkaline phosphatase-like"/>
    <property type="match status" value="1"/>
</dbReference>
<dbReference type="Pfam" id="PF00884">
    <property type="entry name" value="Sulfatase"/>
    <property type="match status" value="1"/>
</dbReference>
<feature type="transmembrane region" description="Helical" evidence="1">
    <location>
        <begin position="77"/>
        <end position="98"/>
    </location>
</feature>
<reference evidence="3 5" key="1">
    <citation type="submission" date="2015-11" db="EMBL/GenBank/DDBJ databases">
        <title>Identification of large and diverse effector repertoires of 38 Legionella species.</title>
        <authorList>
            <person name="Burstein D."/>
            <person name="Amaro F."/>
            <person name="Zusman T."/>
            <person name="Lifshitz Z."/>
            <person name="Cohen O."/>
            <person name="Gilbert J.A."/>
            <person name="Pupko T."/>
            <person name="Shuman H.A."/>
            <person name="Segal G."/>
        </authorList>
    </citation>
    <scope>NUCLEOTIDE SEQUENCE [LARGE SCALE GENOMIC DNA]</scope>
    <source>
        <strain evidence="3 5">1762-AUS-E</strain>
    </source>
</reference>
<evidence type="ECO:0000256" key="1">
    <source>
        <dbReference type="SAM" id="Phobius"/>
    </source>
</evidence>
<dbReference type="EMBL" id="LR134413">
    <property type="protein sequence ID" value="VEH81225.1"/>
    <property type="molecule type" value="Genomic_DNA"/>
</dbReference>
<keyword evidence="1" id="KW-0812">Transmembrane</keyword>
<proteinExistence type="predicted"/>
<feature type="transmembrane region" description="Helical" evidence="1">
    <location>
        <begin position="6"/>
        <end position="26"/>
    </location>
</feature>
<dbReference type="RefSeq" id="WP_233436891.1">
    <property type="nucleotide sequence ID" value="NZ_CAAAHS010000012.1"/>
</dbReference>